<dbReference type="Gene3D" id="3.40.50.720">
    <property type="entry name" value="NAD(P)-binding Rossmann-like Domain"/>
    <property type="match status" value="1"/>
</dbReference>
<evidence type="ECO:0000313" key="4">
    <source>
        <dbReference type="Proteomes" id="UP001501417"/>
    </source>
</evidence>
<dbReference type="PANTHER" id="PTHR12126:SF11">
    <property type="entry name" value="NADH DEHYDROGENASE [UBIQUINONE] 1 ALPHA SUBCOMPLEX SUBUNIT 9, MITOCHONDRIAL"/>
    <property type="match status" value="1"/>
</dbReference>
<feature type="region of interest" description="Disordered" evidence="1">
    <location>
        <begin position="22"/>
        <end position="46"/>
    </location>
</feature>
<dbReference type="Proteomes" id="UP001501417">
    <property type="component" value="Unassembled WGS sequence"/>
</dbReference>
<keyword evidence="4" id="KW-1185">Reference proteome</keyword>
<dbReference type="EMBL" id="BAABGF010000030">
    <property type="protein sequence ID" value="GAA4540670.1"/>
    <property type="molecule type" value="Genomic_DNA"/>
</dbReference>
<evidence type="ECO:0000256" key="1">
    <source>
        <dbReference type="SAM" id="MobiDB-lite"/>
    </source>
</evidence>
<dbReference type="Pfam" id="PF13460">
    <property type="entry name" value="NAD_binding_10"/>
    <property type="match status" value="1"/>
</dbReference>
<accession>A0ABP8RKU6</accession>
<dbReference type="SUPFAM" id="SSF51735">
    <property type="entry name" value="NAD(P)-binding Rossmann-fold domains"/>
    <property type="match status" value="1"/>
</dbReference>
<protein>
    <submittedName>
        <fullName evidence="3">NAD(P)H-binding protein</fullName>
    </submittedName>
</protein>
<feature type="compositionally biased region" description="Basic and acidic residues" evidence="1">
    <location>
        <begin position="22"/>
        <end position="36"/>
    </location>
</feature>
<evidence type="ECO:0000313" key="3">
    <source>
        <dbReference type="EMBL" id="GAA4540670.1"/>
    </source>
</evidence>
<dbReference type="InterPro" id="IPR051207">
    <property type="entry name" value="ComplexI_NDUFA9_subunit"/>
</dbReference>
<name>A0ABP8RKU6_9MYCO</name>
<comment type="caution">
    <text evidence="3">The sequence shown here is derived from an EMBL/GenBank/DDBJ whole genome shotgun (WGS) entry which is preliminary data.</text>
</comment>
<dbReference type="PANTHER" id="PTHR12126">
    <property type="entry name" value="NADH-UBIQUINONE OXIDOREDUCTASE 39 KDA SUBUNIT-RELATED"/>
    <property type="match status" value="1"/>
</dbReference>
<evidence type="ECO:0000259" key="2">
    <source>
        <dbReference type="Pfam" id="PF13460"/>
    </source>
</evidence>
<gene>
    <name evidence="3" type="ORF">GCM10023161_21950</name>
</gene>
<reference evidence="4" key="1">
    <citation type="journal article" date="2019" name="Int. J. Syst. Evol. Microbiol.">
        <title>The Global Catalogue of Microorganisms (GCM) 10K type strain sequencing project: providing services to taxonomists for standard genome sequencing and annotation.</title>
        <authorList>
            <consortium name="The Broad Institute Genomics Platform"/>
            <consortium name="The Broad Institute Genome Sequencing Center for Infectious Disease"/>
            <person name="Wu L."/>
            <person name="Ma J."/>
        </authorList>
    </citation>
    <scope>NUCLEOTIDE SEQUENCE [LARGE SCALE GENOMIC DNA]</scope>
    <source>
        <strain evidence="4">JCM 17782</strain>
    </source>
</reference>
<organism evidence="3 4">
    <name type="scientific">Mycobacterium paraffinicum</name>
    <dbReference type="NCBI Taxonomy" id="53378"/>
    <lineage>
        <taxon>Bacteria</taxon>
        <taxon>Bacillati</taxon>
        <taxon>Actinomycetota</taxon>
        <taxon>Actinomycetes</taxon>
        <taxon>Mycobacteriales</taxon>
        <taxon>Mycobacteriaceae</taxon>
        <taxon>Mycobacterium</taxon>
    </lineage>
</organism>
<proteinExistence type="predicted"/>
<dbReference type="InterPro" id="IPR016040">
    <property type="entry name" value="NAD(P)-bd_dom"/>
</dbReference>
<dbReference type="InterPro" id="IPR036291">
    <property type="entry name" value="NAD(P)-bd_dom_sf"/>
</dbReference>
<sequence length="434" mass="45546">MSPLSIDDYRVYGAAAARVQPRERNASARLRAESHRGVMPATPGRSAPASVDGMRILVTGATGYVGSRLVTALLADGHQVLAATREPERLRRFGWHGEVTPVTLDAADPASTRAAFAGGGPVDVVYYLVHAIGQPGFRDADKAAAANLAAAARDAGVRRIVYLGGFVPAGEVLSEHLTSRAEVAEALTVPGGPELVWLGAAMIIGAGSTSFEMMRYVGDRFPLIPMPSWMDNPIDPISIRDVLHYLVAAADSELVPAGAYDICGPDTTSYRELLKTYTRISGRWHAGLPVGRVDTGLASLITGVALPVPPGLAGDLVESLDHPMVASKGDVRRRVPDPPGGLLGVDDAIALALADRSNRPSPVNALADPHHLADTDPAWAGGDVRRIRHVARRVTPPIVRPALGLVSMVPGPLAGALRTGLDLLIALTPKVHPA</sequence>
<feature type="domain" description="NAD(P)-binding" evidence="2">
    <location>
        <begin position="60"/>
        <end position="166"/>
    </location>
</feature>